<dbReference type="EMBL" id="VORU01000001">
    <property type="protein sequence ID" value="TXD70842.1"/>
    <property type="molecule type" value="Genomic_DNA"/>
</dbReference>
<evidence type="ECO:0000313" key="2">
    <source>
        <dbReference type="EMBL" id="TXD70842.1"/>
    </source>
</evidence>
<name>A0A5C6YTN3_9FLAO</name>
<sequence>MTQENKKKAIINNKTIKVHEEELNITKKDVETGKVNIHKKVDTENFSEKIPLATENFIIKHIDFNKEVKKTPKIREKGNITIIPVVKEVAVITKKLMLIEEIHIIKVRTVTNKIIKTTLRKEKIIINKED</sequence>
<reference evidence="2 3" key="1">
    <citation type="submission" date="2019-08" db="EMBL/GenBank/DDBJ databases">
        <title>Genome of Aequorivita lipolytica Y10-2 (type strain).</title>
        <authorList>
            <person name="Bowman J.P."/>
        </authorList>
    </citation>
    <scope>NUCLEOTIDE SEQUENCE [LARGE SCALE GENOMIC DNA]</scope>
    <source>
        <strain evidence="2 3">Y10-2</strain>
    </source>
</reference>
<proteinExistence type="predicted"/>
<feature type="domain" description="DUF2382" evidence="1">
    <location>
        <begin position="16"/>
        <end position="124"/>
    </location>
</feature>
<dbReference type="AlphaFoldDB" id="A0A5C6YTN3"/>
<dbReference type="Pfam" id="PF09557">
    <property type="entry name" value="DUF2382"/>
    <property type="match status" value="1"/>
</dbReference>
<dbReference type="RefSeq" id="WP_111813827.1">
    <property type="nucleotide sequence ID" value="NZ_CBCRZQ010000001.1"/>
</dbReference>
<dbReference type="PANTHER" id="PTHR38463">
    <property type="entry name" value="STRESS RESPONSE PROTEIN YSNF"/>
    <property type="match status" value="1"/>
</dbReference>
<comment type="caution">
    <text evidence="2">The sequence shown here is derived from an EMBL/GenBank/DDBJ whole genome shotgun (WGS) entry which is preliminary data.</text>
</comment>
<accession>A0A5C6YTN3</accession>
<gene>
    <name evidence="2" type="ORF">ESV24_01765</name>
</gene>
<dbReference type="OrthoDB" id="7032940at2"/>
<keyword evidence="3" id="KW-1185">Reference proteome</keyword>
<dbReference type="InterPro" id="IPR052967">
    <property type="entry name" value="Stress_Response_Assoc"/>
</dbReference>
<dbReference type="PANTHER" id="PTHR38463:SF1">
    <property type="entry name" value="STRESS RESPONSE PROTEIN YSNF"/>
    <property type="match status" value="1"/>
</dbReference>
<evidence type="ECO:0000313" key="3">
    <source>
        <dbReference type="Proteomes" id="UP000321945"/>
    </source>
</evidence>
<dbReference type="InterPro" id="IPR019060">
    <property type="entry name" value="DUF2382"/>
</dbReference>
<protein>
    <submittedName>
        <fullName evidence="2">DUF2382 domain-containing protein</fullName>
    </submittedName>
</protein>
<evidence type="ECO:0000259" key="1">
    <source>
        <dbReference type="Pfam" id="PF09557"/>
    </source>
</evidence>
<dbReference type="Proteomes" id="UP000321945">
    <property type="component" value="Unassembled WGS sequence"/>
</dbReference>
<organism evidence="2 3">
    <name type="scientific">Aequorivita lipolytica</name>
    <dbReference type="NCBI Taxonomy" id="153267"/>
    <lineage>
        <taxon>Bacteria</taxon>
        <taxon>Pseudomonadati</taxon>
        <taxon>Bacteroidota</taxon>
        <taxon>Flavobacteriia</taxon>
        <taxon>Flavobacteriales</taxon>
        <taxon>Flavobacteriaceae</taxon>
        <taxon>Aequorivita</taxon>
    </lineage>
</organism>